<evidence type="ECO:0000313" key="1">
    <source>
        <dbReference type="EMBL" id="GFR02719.1"/>
    </source>
</evidence>
<reference evidence="1" key="1">
    <citation type="submission" date="2020-07" db="EMBL/GenBank/DDBJ databases">
        <title>Multicomponent nature underlies the extraordinary mechanical properties of spider dragline silk.</title>
        <authorList>
            <person name="Kono N."/>
            <person name="Nakamura H."/>
            <person name="Mori M."/>
            <person name="Yoshida Y."/>
            <person name="Ohtoshi R."/>
            <person name="Malay A.D."/>
            <person name="Moran D.A.P."/>
            <person name="Tomita M."/>
            <person name="Numata K."/>
            <person name="Arakawa K."/>
        </authorList>
    </citation>
    <scope>NUCLEOTIDE SEQUENCE</scope>
</reference>
<organism evidence="1 2">
    <name type="scientific">Trichonephila clavata</name>
    <name type="common">Joro spider</name>
    <name type="synonym">Nephila clavata</name>
    <dbReference type="NCBI Taxonomy" id="2740835"/>
    <lineage>
        <taxon>Eukaryota</taxon>
        <taxon>Metazoa</taxon>
        <taxon>Ecdysozoa</taxon>
        <taxon>Arthropoda</taxon>
        <taxon>Chelicerata</taxon>
        <taxon>Arachnida</taxon>
        <taxon>Araneae</taxon>
        <taxon>Araneomorphae</taxon>
        <taxon>Entelegynae</taxon>
        <taxon>Araneoidea</taxon>
        <taxon>Nephilidae</taxon>
        <taxon>Trichonephila</taxon>
    </lineage>
</organism>
<gene>
    <name evidence="1" type="primary">NCL1_27634</name>
    <name evidence="1" type="ORF">TNCT_701011</name>
</gene>
<dbReference type="EMBL" id="BMAO01025452">
    <property type="protein sequence ID" value="GFR02719.1"/>
    <property type="molecule type" value="Genomic_DNA"/>
</dbReference>
<dbReference type="Proteomes" id="UP000887116">
    <property type="component" value="Unassembled WGS sequence"/>
</dbReference>
<name>A0A8X6HGM6_TRICU</name>
<comment type="caution">
    <text evidence="1">The sequence shown here is derived from an EMBL/GenBank/DDBJ whole genome shotgun (WGS) entry which is preliminary data.</text>
</comment>
<accession>A0A8X6HGM6</accession>
<dbReference type="OrthoDB" id="6434514at2759"/>
<evidence type="ECO:0000313" key="2">
    <source>
        <dbReference type="Proteomes" id="UP000887116"/>
    </source>
</evidence>
<feature type="non-terminal residue" evidence="1">
    <location>
        <position position="1"/>
    </location>
</feature>
<sequence length="206" mass="24589">MNTIFPIRNRNITFVYDERLKTVVKCQSTNLHISGRSEPKTSYLRFSEVKYKVFRILLNLEKEELFYPWLTHQVFFAIHSPFVPINPFTDGRALKSGYRYNINIKLEEDHLLPHPYQTNCTDYEAMWKRNNKTGPRSQQTCRDICRKNISKECYGCEKFMTMLEDSEKLCSPLEGWELSPPIKCKKKFMKRLRNMMKCIDDCKEEC</sequence>
<protein>
    <submittedName>
        <fullName evidence="1">Uncharacterized protein</fullName>
    </submittedName>
</protein>
<keyword evidence="2" id="KW-1185">Reference proteome</keyword>
<dbReference type="AlphaFoldDB" id="A0A8X6HGM6"/>
<proteinExistence type="predicted"/>